<dbReference type="CDD" id="cd01948">
    <property type="entry name" value="EAL"/>
    <property type="match status" value="1"/>
</dbReference>
<evidence type="ECO:0000313" key="2">
    <source>
        <dbReference type="EMBL" id="SDQ94067.1"/>
    </source>
</evidence>
<dbReference type="PANTHER" id="PTHR33121">
    <property type="entry name" value="CYCLIC DI-GMP PHOSPHODIESTERASE PDEF"/>
    <property type="match status" value="1"/>
</dbReference>
<gene>
    <name evidence="2" type="ORF">SAMN05216231_3126</name>
</gene>
<dbReference type="Gene3D" id="3.20.20.450">
    <property type="entry name" value="EAL domain"/>
    <property type="match status" value="1"/>
</dbReference>
<dbReference type="STRING" id="553311.SAMN05216231_3126"/>
<dbReference type="PANTHER" id="PTHR33121:SF82">
    <property type="entry name" value="SIGNAL TRANSDUCTION PROTEIN CONTAINING A EAL DOMAIN"/>
    <property type="match status" value="1"/>
</dbReference>
<evidence type="ECO:0000259" key="1">
    <source>
        <dbReference type="PROSITE" id="PS50883"/>
    </source>
</evidence>
<organism evidence="2 3">
    <name type="scientific">Virgibacillus salinus</name>
    <dbReference type="NCBI Taxonomy" id="553311"/>
    <lineage>
        <taxon>Bacteria</taxon>
        <taxon>Bacillati</taxon>
        <taxon>Bacillota</taxon>
        <taxon>Bacilli</taxon>
        <taxon>Bacillales</taxon>
        <taxon>Bacillaceae</taxon>
        <taxon>Virgibacillus</taxon>
    </lineage>
</organism>
<proteinExistence type="predicted"/>
<feature type="domain" description="EAL" evidence="1">
    <location>
        <begin position="1"/>
        <end position="248"/>
    </location>
</feature>
<dbReference type="GO" id="GO:0071111">
    <property type="term" value="F:cyclic-guanylate-specific phosphodiesterase activity"/>
    <property type="evidence" value="ECO:0007669"/>
    <property type="project" value="InterPro"/>
</dbReference>
<evidence type="ECO:0000313" key="3">
    <source>
        <dbReference type="Proteomes" id="UP000199444"/>
    </source>
</evidence>
<dbReference type="InterPro" id="IPR001633">
    <property type="entry name" value="EAL_dom"/>
</dbReference>
<dbReference type="InterPro" id="IPR050706">
    <property type="entry name" value="Cyclic-di-GMP_PDE-like"/>
</dbReference>
<dbReference type="EMBL" id="FNKD01000003">
    <property type="protein sequence ID" value="SDQ94067.1"/>
    <property type="molecule type" value="Genomic_DNA"/>
</dbReference>
<keyword evidence="3" id="KW-1185">Reference proteome</keyword>
<dbReference type="SUPFAM" id="SSF141868">
    <property type="entry name" value="EAL domain-like"/>
    <property type="match status" value="1"/>
</dbReference>
<dbReference type="InterPro" id="IPR029151">
    <property type="entry name" value="Sensor-like_sf"/>
</dbReference>
<protein>
    <submittedName>
        <fullName evidence="2">EAL domain, c-di-GMP-specific phosphodiesterase class I (Or its enzymatically inactive variant)</fullName>
    </submittedName>
</protein>
<dbReference type="Gene3D" id="3.30.450.20">
    <property type="entry name" value="PAS domain"/>
    <property type="match status" value="1"/>
</dbReference>
<dbReference type="InterPro" id="IPR035919">
    <property type="entry name" value="EAL_sf"/>
</dbReference>
<reference evidence="2 3" key="1">
    <citation type="submission" date="2016-10" db="EMBL/GenBank/DDBJ databases">
        <authorList>
            <person name="de Groot N.N."/>
        </authorList>
    </citation>
    <scope>NUCLEOTIDE SEQUENCE [LARGE SCALE GENOMIC DNA]</scope>
    <source>
        <strain evidence="2 3">CGMCC 1.10449</strain>
    </source>
</reference>
<name>A0A1H1EZB9_9BACI</name>
<dbReference type="PROSITE" id="PS50883">
    <property type="entry name" value="EAL"/>
    <property type="match status" value="1"/>
</dbReference>
<accession>A0A1H1EZB9</accession>
<sequence length="404" mass="47691">MDPLDIVDNLHNVKPVYQPIISAVRYDVIGYEVLGRFHDGHEWRSLGAFFHDTEVPEEFKVEVDQYILEIAISKMLELNKEGYLFINRNAKQLMIDNGERLLETLLTFEQRGFSMERVVIEVTENDFDEEADSLSHLLQYYKTYGIKIAIDRVGAKSSNIDRIRQLEPHILKINTKIIRTYNTEGFQDIMHSLSMLARRIGAAMLFENIEVDSQLHFAWKHGGRYYQGHYLAQPEFDFASSDSLSLNLEKEVDVYIQREKSLVEQRLTLVLSWEEKIKKLLSKWEGPDKADMFIQDVTDQFNEESFRMFICNGNGHQVSSNFRKRDEILEQESHEKGSNWAFRPYFLENVMQMKTWRKGMLSDIYSDIETREMVRTFSYPLTNQHFLFIDIGYTFIYENEFLLI</sequence>
<dbReference type="Pfam" id="PF10388">
    <property type="entry name" value="YkuI_C"/>
    <property type="match status" value="1"/>
</dbReference>
<dbReference type="InterPro" id="IPR018842">
    <property type="entry name" value="YkuI_C"/>
</dbReference>
<dbReference type="Pfam" id="PF00563">
    <property type="entry name" value="EAL"/>
    <property type="match status" value="1"/>
</dbReference>
<dbReference type="SMART" id="SM00052">
    <property type="entry name" value="EAL"/>
    <property type="match status" value="1"/>
</dbReference>
<dbReference type="AlphaFoldDB" id="A0A1H1EZB9"/>
<dbReference type="Proteomes" id="UP000199444">
    <property type="component" value="Unassembled WGS sequence"/>
</dbReference>
<dbReference type="RefSeq" id="WP_092493869.1">
    <property type="nucleotide sequence ID" value="NZ_FNKD01000003.1"/>
</dbReference>
<dbReference type="SUPFAM" id="SSF103190">
    <property type="entry name" value="Sensory domain-like"/>
    <property type="match status" value="1"/>
</dbReference>